<dbReference type="Gene3D" id="3.30.420.40">
    <property type="match status" value="2"/>
</dbReference>
<dbReference type="Pfam" id="PF01869">
    <property type="entry name" value="BcrAD_BadFG"/>
    <property type="match status" value="1"/>
</dbReference>
<dbReference type="AlphaFoldDB" id="A0A7W4JTQ4"/>
<organism evidence="2 3">
    <name type="scientific">Gluconacetobacter azotocaptans</name>
    <dbReference type="NCBI Taxonomy" id="142834"/>
    <lineage>
        <taxon>Bacteria</taxon>
        <taxon>Pseudomonadati</taxon>
        <taxon>Pseudomonadota</taxon>
        <taxon>Alphaproteobacteria</taxon>
        <taxon>Acetobacterales</taxon>
        <taxon>Acetobacteraceae</taxon>
        <taxon>Gluconacetobacter</taxon>
    </lineage>
</organism>
<dbReference type="PANTHER" id="PTHR43190">
    <property type="entry name" value="N-ACETYL-D-GLUCOSAMINE KINASE"/>
    <property type="match status" value="1"/>
</dbReference>
<keyword evidence="3" id="KW-1185">Reference proteome</keyword>
<name>A0A7W4JTQ4_9PROT</name>
<dbReference type="InterPro" id="IPR002731">
    <property type="entry name" value="ATPase_BadF"/>
</dbReference>
<comment type="caution">
    <text evidence="2">The sequence shown here is derived from an EMBL/GenBank/DDBJ whole genome shotgun (WGS) entry which is preliminary data.</text>
</comment>
<dbReference type="InterPro" id="IPR043129">
    <property type="entry name" value="ATPase_NBD"/>
</dbReference>
<evidence type="ECO:0000313" key="3">
    <source>
        <dbReference type="Proteomes" id="UP000555756"/>
    </source>
</evidence>
<dbReference type="CDD" id="cd24082">
    <property type="entry name" value="ASKHA_NBD_GspK-like"/>
    <property type="match status" value="1"/>
</dbReference>
<dbReference type="InterPro" id="IPR052519">
    <property type="entry name" value="Euk-type_GlcNAc_Kinase"/>
</dbReference>
<dbReference type="EMBL" id="JABEQF010000007">
    <property type="protein sequence ID" value="MBB2190610.1"/>
    <property type="molecule type" value="Genomic_DNA"/>
</dbReference>
<reference evidence="2 3" key="1">
    <citation type="submission" date="2020-04" db="EMBL/GenBank/DDBJ databases">
        <title>Description of novel Gluconacetobacter.</title>
        <authorList>
            <person name="Sombolestani A."/>
        </authorList>
    </citation>
    <scope>NUCLEOTIDE SEQUENCE [LARGE SCALE GENOMIC DNA]</scope>
    <source>
        <strain evidence="2 3">LMG 21311</strain>
    </source>
</reference>
<gene>
    <name evidence="2" type="ORF">HLH34_11680</name>
</gene>
<dbReference type="RefSeq" id="WP_183119742.1">
    <property type="nucleotide sequence ID" value="NZ_JABEQF010000007.1"/>
</dbReference>
<dbReference type="SUPFAM" id="SSF53067">
    <property type="entry name" value="Actin-like ATPase domain"/>
    <property type="match status" value="2"/>
</dbReference>
<dbReference type="Proteomes" id="UP000555756">
    <property type="component" value="Unassembled WGS sequence"/>
</dbReference>
<feature type="domain" description="ATPase BadF/BadG/BcrA/BcrD type" evidence="1">
    <location>
        <begin position="16"/>
        <end position="266"/>
    </location>
</feature>
<protein>
    <submittedName>
        <fullName evidence="2">ATPase</fullName>
    </submittedName>
</protein>
<accession>A0A7W4JTQ4</accession>
<evidence type="ECO:0000259" key="1">
    <source>
        <dbReference type="Pfam" id="PF01869"/>
    </source>
</evidence>
<sequence length="306" mass="30601">MAVGRAPAEDARTVLVGIDGGGTATRLRLATPDGTILGTGQGGPANIATDAECGWRSVRDALDQAMAQAGLSPVGCRLVAGAGLAGAEVPEARARFMALPAIFTDIEIVTDAYTSCVGAHGGQDGAMVAAGTGTVGYAVAGGQTRRVGGWGFPQGDEGGGAWIGLEVIRLMLRAGDGRTPRTALTEAIRNRAGADGGDPMIWAVGARPADFACLVPQIVAAAGQGDAQARALLARAGAEIDGLMAALLEGDGFGGLPCCLVGGLADVLRPCLSPWSRSRLSEPRGGAIEGALVLAGRLHSGAIGRE</sequence>
<dbReference type="PANTHER" id="PTHR43190:SF3">
    <property type="entry name" value="N-ACETYL-D-GLUCOSAMINE KINASE"/>
    <property type="match status" value="1"/>
</dbReference>
<proteinExistence type="predicted"/>
<evidence type="ECO:0000313" key="2">
    <source>
        <dbReference type="EMBL" id="MBB2190610.1"/>
    </source>
</evidence>